<dbReference type="InterPro" id="IPR000485">
    <property type="entry name" value="AsnC-type_HTH_dom"/>
</dbReference>
<dbReference type="PANTHER" id="PTHR30154">
    <property type="entry name" value="LEUCINE-RESPONSIVE REGULATORY PROTEIN"/>
    <property type="match status" value="1"/>
</dbReference>
<dbReference type="PANTHER" id="PTHR30154:SF34">
    <property type="entry name" value="TRANSCRIPTIONAL REGULATOR AZLB"/>
    <property type="match status" value="1"/>
</dbReference>
<accession>A0A0W1R811</accession>
<dbReference type="Pfam" id="PF13404">
    <property type="entry name" value="HTH_AsnC-type"/>
    <property type="match status" value="1"/>
</dbReference>
<dbReference type="PROSITE" id="PS50956">
    <property type="entry name" value="HTH_ASNC_2"/>
    <property type="match status" value="1"/>
</dbReference>
<name>A0A0W1R811_9EURY</name>
<dbReference type="GO" id="GO:0043565">
    <property type="term" value="F:sequence-specific DNA binding"/>
    <property type="evidence" value="ECO:0007669"/>
    <property type="project" value="InterPro"/>
</dbReference>
<keyword evidence="1" id="KW-0805">Transcription regulation</keyword>
<dbReference type="SUPFAM" id="SSF46785">
    <property type="entry name" value="Winged helix' DNA-binding domain"/>
    <property type="match status" value="1"/>
</dbReference>
<evidence type="ECO:0000256" key="3">
    <source>
        <dbReference type="ARBA" id="ARBA00023163"/>
    </source>
</evidence>
<dbReference type="PRINTS" id="PR00033">
    <property type="entry name" value="HTHASNC"/>
</dbReference>
<evidence type="ECO:0000313" key="5">
    <source>
        <dbReference type="EMBL" id="KTG09641.1"/>
    </source>
</evidence>
<dbReference type="GO" id="GO:0005829">
    <property type="term" value="C:cytosol"/>
    <property type="evidence" value="ECO:0007669"/>
    <property type="project" value="TreeGrafter"/>
</dbReference>
<dbReference type="InterPro" id="IPR036388">
    <property type="entry name" value="WH-like_DNA-bd_sf"/>
</dbReference>
<keyword evidence="2" id="KW-0238">DNA-binding</keyword>
<dbReference type="STRING" id="1514971.AUR64_08325"/>
<dbReference type="OrthoDB" id="6762at2157"/>
<reference evidence="5 6" key="1">
    <citation type="submission" date="2015-12" db="EMBL/GenBank/DDBJ databases">
        <title>Haloprofundus marisrubri gen. nov., sp. nov., an extremely halophilic archaeon isolated from the Discovery deep brine-seawater interface in the Red Sea.</title>
        <authorList>
            <person name="Zhang G."/>
            <person name="Stingl U."/>
            <person name="Rashid M."/>
        </authorList>
    </citation>
    <scope>NUCLEOTIDE SEQUENCE [LARGE SCALE GENOMIC DNA]</scope>
    <source>
        <strain evidence="5 6">SB9</strain>
    </source>
</reference>
<dbReference type="EMBL" id="LOPU01000018">
    <property type="protein sequence ID" value="KTG09641.1"/>
    <property type="molecule type" value="Genomic_DNA"/>
</dbReference>
<dbReference type="Proteomes" id="UP000054387">
    <property type="component" value="Unassembled WGS sequence"/>
</dbReference>
<dbReference type="InterPro" id="IPR019888">
    <property type="entry name" value="Tscrpt_reg_AsnC-like"/>
</dbReference>
<comment type="caution">
    <text evidence="5">The sequence shown here is derived from an EMBL/GenBank/DDBJ whole genome shotgun (WGS) entry which is preliminary data.</text>
</comment>
<keyword evidence="6" id="KW-1185">Reference proteome</keyword>
<organism evidence="5 6">
    <name type="scientific">Haloprofundus marisrubri</name>
    <dbReference type="NCBI Taxonomy" id="1514971"/>
    <lineage>
        <taxon>Archaea</taxon>
        <taxon>Methanobacteriati</taxon>
        <taxon>Methanobacteriota</taxon>
        <taxon>Stenosarchaea group</taxon>
        <taxon>Halobacteria</taxon>
        <taxon>Halobacteriales</taxon>
        <taxon>Haloferacaceae</taxon>
        <taxon>Haloprofundus</taxon>
    </lineage>
</organism>
<evidence type="ECO:0000313" key="6">
    <source>
        <dbReference type="Proteomes" id="UP000054387"/>
    </source>
</evidence>
<keyword evidence="3" id="KW-0804">Transcription</keyword>
<dbReference type="GO" id="GO:0043200">
    <property type="term" value="P:response to amino acid"/>
    <property type="evidence" value="ECO:0007669"/>
    <property type="project" value="TreeGrafter"/>
</dbReference>
<dbReference type="Gene3D" id="1.10.10.10">
    <property type="entry name" value="Winged helix-like DNA-binding domain superfamily/Winged helix DNA-binding domain"/>
    <property type="match status" value="1"/>
</dbReference>
<protein>
    <submittedName>
        <fullName evidence="5">ArsR family transcriptional regulator</fullName>
    </submittedName>
</protein>
<evidence type="ECO:0000259" key="4">
    <source>
        <dbReference type="PROSITE" id="PS50956"/>
    </source>
</evidence>
<evidence type="ECO:0000256" key="2">
    <source>
        <dbReference type="ARBA" id="ARBA00023125"/>
    </source>
</evidence>
<dbReference type="AlphaFoldDB" id="A0A0W1R811"/>
<proteinExistence type="predicted"/>
<sequence>MSRELDDLDRYIIYALQGDARGTSAREIAEMKGVSPSTVRNRIHRLEDSDIVRGTHLDIDFEAAGYQLYTLILCTAPIPKREQLAREACDVDGVVSVREIMTGDENVHITVVGEDSDDLSRIGRDLSSLGFEIVEEELIRNEYTCPYTPFSEVTEE</sequence>
<evidence type="ECO:0000256" key="1">
    <source>
        <dbReference type="ARBA" id="ARBA00023015"/>
    </source>
</evidence>
<dbReference type="SMART" id="SM00344">
    <property type="entry name" value="HTH_ASNC"/>
    <property type="match status" value="1"/>
</dbReference>
<gene>
    <name evidence="5" type="ORF">AUR64_08325</name>
</gene>
<feature type="domain" description="HTH asnC-type" evidence="4">
    <location>
        <begin position="5"/>
        <end position="67"/>
    </location>
</feature>
<dbReference type="RefSeq" id="WP_058580995.1">
    <property type="nucleotide sequence ID" value="NZ_LOPU01000018.1"/>
</dbReference>
<dbReference type="InterPro" id="IPR036390">
    <property type="entry name" value="WH_DNA-bd_sf"/>
</dbReference>